<name>A0A1H5SN55_9CLOT</name>
<proteinExistence type="predicted"/>
<evidence type="ECO:0000313" key="1">
    <source>
        <dbReference type="EMBL" id="SEF52052.1"/>
    </source>
</evidence>
<dbReference type="EMBL" id="FNUK01000003">
    <property type="protein sequence ID" value="SEF52052.1"/>
    <property type="molecule type" value="Genomic_DNA"/>
</dbReference>
<dbReference type="Proteomes" id="UP000242850">
    <property type="component" value="Unassembled WGS sequence"/>
</dbReference>
<keyword evidence="2" id="KW-1185">Reference proteome</keyword>
<dbReference type="NCBIfam" id="NF045597">
    <property type="entry name" value="TudS_rel_CD3072"/>
    <property type="match status" value="1"/>
</dbReference>
<protein>
    <submittedName>
        <fullName evidence="1">Predicted secreted protein</fullName>
    </submittedName>
</protein>
<dbReference type="RefSeq" id="WP_103895439.1">
    <property type="nucleotide sequence ID" value="NZ_FNUK01000003.1"/>
</dbReference>
<dbReference type="AlphaFoldDB" id="A0A1H5SN55"/>
<sequence>MNRSKKMVILCHCILNANSKVEGFSIHKEVQNNLVNLLIKEKYGIIQLPCPEVTLYGIRRWGHVKEQFDTPYFREHCRNIFMPYLNQIIDYVKNGYEIHAVIGIDGSPSCGVNKTCSSTKWGGEVGVEFAINEKVNDLKIIQGKGVFIEEIENLLNQNSLNIKFLGLDEENLSSSNNIIEHLKKCNL</sequence>
<evidence type="ECO:0000313" key="2">
    <source>
        <dbReference type="Proteomes" id="UP000242850"/>
    </source>
</evidence>
<dbReference type="OrthoDB" id="5420310at2"/>
<organism evidence="1 2">
    <name type="scientific">Caloramator fervidus</name>
    <dbReference type="NCBI Taxonomy" id="29344"/>
    <lineage>
        <taxon>Bacteria</taxon>
        <taxon>Bacillati</taxon>
        <taxon>Bacillota</taxon>
        <taxon>Clostridia</taxon>
        <taxon>Eubacteriales</taxon>
        <taxon>Clostridiaceae</taxon>
        <taxon>Caloramator</taxon>
    </lineage>
</organism>
<accession>A0A1H5SN55</accession>
<gene>
    <name evidence="1" type="ORF">SAMN05660865_00424</name>
</gene>
<dbReference type="InterPro" id="IPR054648">
    <property type="entry name" value="TudS-rel"/>
</dbReference>
<reference evidence="2" key="1">
    <citation type="submission" date="2016-10" db="EMBL/GenBank/DDBJ databases">
        <authorList>
            <person name="Varghese N."/>
            <person name="Submissions S."/>
        </authorList>
    </citation>
    <scope>NUCLEOTIDE SEQUENCE [LARGE SCALE GENOMIC DNA]</scope>
    <source>
        <strain evidence="2">DSM 5463</strain>
    </source>
</reference>